<dbReference type="Gene3D" id="2.40.170.20">
    <property type="entry name" value="TonB-dependent receptor, beta-barrel domain"/>
    <property type="match status" value="1"/>
</dbReference>
<evidence type="ECO:0000313" key="14">
    <source>
        <dbReference type="Proteomes" id="UP000502928"/>
    </source>
</evidence>
<keyword evidence="14" id="KW-1185">Reference proteome</keyword>
<dbReference type="InterPro" id="IPR036942">
    <property type="entry name" value="Beta-barrel_TonB_sf"/>
</dbReference>
<keyword evidence="13" id="KW-0675">Receptor</keyword>
<evidence type="ECO:0000256" key="8">
    <source>
        <dbReference type="PROSITE-ProRule" id="PRU01360"/>
    </source>
</evidence>
<feature type="domain" description="TonB-dependent receptor plug" evidence="12">
    <location>
        <begin position="121"/>
        <end position="229"/>
    </location>
</feature>
<keyword evidence="4 8" id="KW-0812">Transmembrane</keyword>
<dbReference type="InterPro" id="IPR023996">
    <property type="entry name" value="TonB-dep_OMP_SusC/RagA"/>
</dbReference>
<reference evidence="13 14" key="1">
    <citation type="submission" date="2020-02" db="EMBL/GenBank/DDBJ databases">
        <title>Complete genome of Muricauda sp. 501str8.</title>
        <authorList>
            <person name="Dong B."/>
            <person name="Zhu S."/>
            <person name="Yang J."/>
            <person name="Chen J."/>
        </authorList>
    </citation>
    <scope>NUCLEOTIDE SEQUENCE [LARGE SCALE GENOMIC DNA]</scope>
    <source>
        <strain evidence="13 14">501str8</strain>
    </source>
</reference>
<comment type="similarity">
    <text evidence="8 9">Belongs to the TonB-dependent receptor family.</text>
</comment>
<evidence type="ECO:0000256" key="4">
    <source>
        <dbReference type="ARBA" id="ARBA00022692"/>
    </source>
</evidence>
<evidence type="ECO:0000256" key="9">
    <source>
        <dbReference type="RuleBase" id="RU003357"/>
    </source>
</evidence>
<dbReference type="NCBIfam" id="TIGR04056">
    <property type="entry name" value="OMP_RagA_SusC"/>
    <property type="match status" value="1"/>
</dbReference>
<feature type="domain" description="TonB-dependent receptor-like beta-barrel" evidence="11">
    <location>
        <begin position="450"/>
        <end position="973"/>
    </location>
</feature>
<dbReference type="FunFam" id="2.170.130.10:FF:000003">
    <property type="entry name" value="SusC/RagA family TonB-linked outer membrane protein"/>
    <property type="match status" value="1"/>
</dbReference>
<evidence type="ECO:0000259" key="11">
    <source>
        <dbReference type="Pfam" id="PF00593"/>
    </source>
</evidence>
<evidence type="ECO:0000313" key="13">
    <source>
        <dbReference type="EMBL" id="QII45743.1"/>
    </source>
</evidence>
<dbReference type="Proteomes" id="UP000502928">
    <property type="component" value="Chromosome"/>
</dbReference>
<evidence type="ECO:0000256" key="1">
    <source>
        <dbReference type="ARBA" id="ARBA00004571"/>
    </source>
</evidence>
<accession>A0A6G7J4E3</accession>
<dbReference type="InterPro" id="IPR037066">
    <property type="entry name" value="Plug_dom_sf"/>
</dbReference>
<evidence type="ECO:0000256" key="6">
    <source>
        <dbReference type="ARBA" id="ARBA00023136"/>
    </source>
</evidence>
<dbReference type="Gene3D" id="2.170.130.10">
    <property type="entry name" value="TonB-dependent receptor, plug domain"/>
    <property type="match status" value="1"/>
</dbReference>
<dbReference type="SUPFAM" id="SSF56935">
    <property type="entry name" value="Porins"/>
    <property type="match status" value="1"/>
</dbReference>
<dbReference type="SUPFAM" id="SSF49464">
    <property type="entry name" value="Carboxypeptidase regulatory domain-like"/>
    <property type="match status" value="1"/>
</dbReference>
<dbReference type="InterPro" id="IPR039426">
    <property type="entry name" value="TonB-dep_rcpt-like"/>
</dbReference>
<organism evidence="13 14">
    <name type="scientific">Flagellimonas oceani</name>
    <dbReference type="NCBI Taxonomy" id="2698672"/>
    <lineage>
        <taxon>Bacteria</taxon>
        <taxon>Pseudomonadati</taxon>
        <taxon>Bacteroidota</taxon>
        <taxon>Flavobacteriia</taxon>
        <taxon>Flavobacteriales</taxon>
        <taxon>Flavobacteriaceae</taxon>
        <taxon>Flagellimonas</taxon>
    </lineage>
</organism>
<dbReference type="InterPro" id="IPR012910">
    <property type="entry name" value="Plug_dom"/>
</dbReference>
<dbReference type="RefSeq" id="WP_166249131.1">
    <property type="nucleotide sequence ID" value="NZ_CP049616.1"/>
</dbReference>
<evidence type="ECO:0000256" key="3">
    <source>
        <dbReference type="ARBA" id="ARBA00022452"/>
    </source>
</evidence>
<dbReference type="AlphaFoldDB" id="A0A6G7J4E3"/>
<dbReference type="Pfam" id="PF07715">
    <property type="entry name" value="Plug"/>
    <property type="match status" value="1"/>
</dbReference>
<keyword evidence="3 8" id="KW-1134">Transmembrane beta strand</keyword>
<dbReference type="InterPro" id="IPR008969">
    <property type="entry name" value="CarboxyPept-like_regulatory"/>
</dbReference>
<keyword evidence="6 8" id="KW-0472">Membrane</keyword>
<evidence type="ECO:0000256" key="10">
    <source>
        <dbReference type="SAM" id="SignalP"/>
    </source>
</evidence>
<dbReference type="GO" id="GO:0009279">
    <property type="term" value="C:cell outer membrane"/>
    <property type="evidence" value="ECO:0007669"/>
    <property type="project" value="UniProtKB-SubCell"/>
</dbReference>
<evidence type="ECO:0000256" key="5">
    <source>
        <dbReference type="ARBA" id="ARBA00023077"/>
    </source>
</evidence>
<dbReference type="Gene3D" id="2.60.40.1120">
    <property type="entry name" value="Carboxypeptidase-like, regulatory domain"/>
    <property type="match status" value="1"/>
</dbReference>
<dbReference type="KEGG" id="mut:GVT53_14000"/>
<dbReference type="InterPro" id="IPR000531">
    <property type="entry name" value="Beta-barrel_TonB"/>
</dbReference>
<keyword evidence="10" id="KW-0732">Signal</keyword>
<name>A0A6G7J4E3_9FLAO</name>
<dbReference type="FunFam" id="2.60.40.1120:FF:000003">
    <property type="entry name" value="Outer membrane protein Omp121"/>
    <property type="match status" value="1"/>
</dbReference>
<evidence type="ECO:0000256" key="7">
    <source>
        <dbReference type="ARBA" id="ARBA00023237"/>
    </source>
</evidence>
<gene>
    <name evidence="13" type="ORF">GVT53_14000</name>
</gene>
<dbReference type="NCBIfam" id="TIGR04057">
    <property type="entry name" value="SusC_RagA_signa"/>
    <property type="match status" value="1"/>
</dbReference>
<dbReference type="PROSITE" id="PS52016">
    <property type="entry name" value="TONB_DEPENDENT_REC_3"/>
    <property type="match status" value="1"/>
</dbReference>
<dbReference type="Pfam" id="PF13715">
    <property type="entry name" value="CarbopepD_reg_2"/>
    <property type="match status" value="1"/>
</dbReference>
<dbReference type="EMBL" id="CP049616">
    <property type="protein sequence ID" value="QII45743.1"/>
    <property type="molecule type" value="Genomic_DNA"/>
</dbReference>
<proteinExistence type="inferred from homology"/>
<evidence type="ECO:0000259" key="12">
    <source>
        <dbReference type="Pfam" id="PF07715"/>
    </source>
</evidence>
<dbReference type="InterPro" id="IPR023997">
    <property type="entry name" value="TonB-dep_OMP_SusC/RagA_CS"/>
</dbReference>
<protein>
    <submittedName>
        <fullName evidence="13">TonB-dependent receptor</fullName>
    </submittedName>
</protein>
<keyword evidence="5 9" id="KW-0798">TonB box</keyword>
<feature type="signal peptide" evidence="10">
    <location>
        <begin position="1"/>
        <end position="30"/>
    </location>
</feature>
<keyword evidence="7 8" id="KW-0998">Cell outer membrane</keyword>
<evidence type="ECO:0000256" key="2">
    <source>
        <dbReference type="ARBA" id="ARBA00022448"/>
    </source>
</evidence>
<keyword evidence="2 8" id="KW-0813">Transport</keyword>
<sequence>MTNFLLTQGRNLKWLGFILLTVLFCSGMNAQTTVSGTVSDEGGPIPGVNVILKGTTNGTATDFDGNYTINVPSNGVLLFSYVGFKAQEVPVNGRSQINVTMEEDLQSLSEVVIIGYGTQNKESVTGSVVSIKGDELAEVQAANFQEALQGRAPGVNISTTSTRPGANNTEIRIRGVRSLTGSNSPLIVLNGIPFSGGLNDINLNDIESLEILKDASATAIYGSRGANGVILITTKTGKKGQKAQFTYNTYYATKEVFAKFPMMNSQQFNALREATGLFNNGDPLYATGVDEDPSVNTDWQDLIYGSGLQTSHDIGVTGGSETGSYSIGIGYFKETSVLPVESFQRYSLRAQVDQQIGAFRFGLNSVMNYSLTNAAGQGLYGSLSATPILDPYNEDGSLKRVASMPLDDFWVTTRSTLGDIGKGRVNLQKDFGTYNNIYGEVAIPGVEGLKYRLNVGLNLRMSRDGNFTGEGVANVNPLAPNGAGVSSSLTTDYVIENLLTYDRTFANKHQVNVVGLFSSQNTKYDDTNLSAQNLPNEQFLFYDLGPALVEDLTGYGGQYQENSLLSYMGRAMYQYDSRYLITATIRADGSSRLAPGKKWVTYPAVSVGWNLGNEPFMDNVEWVNLLKFRAGYGETSNQAVNNYATLGNLGVRNYNFGETFATGYFVQELPNNTLGWEFSETYNYGLDFGLFNNRLSGTVEYYTTDTNDILYRVGLPSSSGVGSFVGNIGSTTNKGVEVALNATILDNPDGLSWDFGVNVYTNRNEITSLASGEEQNVGQLWFVGSPINVIFDYKKVGLWNETDADYEYLQTLEPGGNVGMIKVEYTGEYNPDGSPVRQINADDRQVLDPTPDFQGGFNTRLAYKNFDLNVVGVFKSGGIAVSTLYSSNGYLNLLTGRRNNINVDYWTPQNTDAKYPAPGGIQAGDGPKYGTTMGYFDGSYLKIRAMTLGYNFDQDLISDLGMSNLRLYATVQNPFVLFSPFHRESGMDPETNSGVDANGNAQNSATGTNGFISRGIATIGANVPTTRNFMLGLNLTF</sequence>
<feature type="chain" id="PRO_5026124906" evidence="10">
    <location>
        <begin position="31"/>
        <end position="1037"/>
    </location>
</feature>
<comment type="subcellular location">
    <subcellularLocation>
        <location evidence="1 8">Cell outer membrane</location>
        <topology evidence="1 8">Multi-pass membrane protein</topology>
    </subcellularLocation>
</comment>
<dbReference type="Pfam" id="PF00593">
    <property type="entry name" value="TonB_dep_Rec_b-barrel"/>
    <property type="match status" value="1"/>
</dbReference>